<evidence type="ECO:0000256" key="3">
    <source>
        <dbReference type="ARBA" id="ARBA00022989"/>
    </source>
</evidence>
<feature type="transmembrane region" description="Helical" evidence="5">
    <location>
        <begin position="386"/>
        <end position="403"/>
    </location>
</feature>
<proteinExistence type="predicted"/>
<feature type="transmembrane region" description="Helical" evidence="5">
    <location>
        <begin position="471"/>
        <end position="489"/>
    </location>
</feature>
<sequence length="499" mass="52190">MTTLLLVRRFLADYARNPVNLVLLVLVPAVFVVAAAGSMADAALLLGGPGGLEVQTATAGWAAAFMAAVAMYFQTSSARAVDRRLVLAGLPPNRLVAARLGTGAALALLVSAVALAALQIRGAAEPTSRVLAGTLMFAAIYMAIGALVGALVPDPVNGTVLILFVWIVDVFFGPAVASPDRLATRWLPTHFVTLWMVDLPSRHGGRIGDLGWALTWTIGALALGWTVIVTATRLARRRVPHVRTGSRWAQFTTGTRMGLRDYRRNPVLWALLVIVPGVFILLAEAATPEAFTSMTLVDDGVEVDLSFWLPDVHAGTMAPIAIASLSALAGLFVVLDSRSGDQRLVQAGFRASPLFAARLAVIAFAVLLVTGVSLLVTATVFDARLWPVYAGGSILLGLTYGLLGVCIGPVFGRVGGVFIAFLVPFLDVGIGQSPMLRAAPPGWARALPGYGADRVLLDGGLTAGFDETGSLLLGLAWLVALGAAAALIWRRPPGLDAAV</sequence>
<feature type="transmembrane region" description="Helical" evidence="5">
    <location>
        <begin position="130"/>
        <end position="152"/>
    </location>
</feature>
<evidence type="ECO:0000256" key="5">
    <source>
        <dbReference type="SAM" id="Phobius"/>
    </source>
</evidence>
<dbReference type="InterPro" id="IPR013525">
    <property type="entry name" value="ABC2_TM"/>
</dbReference>
<feature type="transmembrane region" description="Helical" evidence="5">
    <location>
        <begin position="210"/>
        <end position="231"/>
    </location>
</feature>
<feature type="transmembrane region" description="Helical" evidence="5">
    <location>
        <begin position="21"/>
        <end position="46"/>
    </location>
</feature>
<feature type="transmembrane region" description="Helical" evidence="5">
    <location>
        <begin position="316"/>
        <end position="335"/>
    </location>
</feature>
<feature type="transmembrane region" description="Helical" evidence="5">
    <location>
        <begin position="96"/>
        <end position="118"/>
    </location>
</feature>
<dbReference type="Pfam" id="PF12698">
    <property type="entry name" value="ABC2_membrane_3"/>
    <property type="match status" value="1"/>
</dbReference>
<feature type="transmembrane region" description="Helical" evidence="5">
    <location>
        <begin position="159"/>
        <end position="177"/>
    </location>
</feature>
<organism evidence="7 8">
    <name type="scientific">Glycomyces rhizosphaerae</name>
    <dbReference type="NCBI Taxonomy" id="2054422"/>
    <lineage>
        <taxon>Bacteria</taxon>
        <taxon>Bacillati</taxon>
        <taxon>Actinomycetota</taxon>
        <taxon>Actinomycetes</taxon>
        <taxon>Glycomycetales</taxon>
        <taxon>Glycomycetaceae</taxon>
        <taxon>Glycomyces</taxon>
    </lineage>
</organism>
<protein>
    <submittedName>
        <fullName evidence="7">ABC transporter permease</fullName>
    </submittedName>
</protein>
<feature type="transmembrane region" description="Helical" evidence="5">
    <location>
        <begin position="266"/>
        <end position="286"/>
    </location>
</feature>
<evidence type="ECO:0000313" key="7">
    <source>
        <dbReference type="EMBL" id="MFC3495790.1"/>
    </source>
</evidence>
<evidence type="ECO:0000313" key="8">
    <source>
        <dbReference type="Proteomes" id="UP001595712"/>
    </source>
</evidence>
<keyword evidence="8" id="KW-1185">Reference proteome</keyword>
<dbReference type="RefSeq" id="WP_387980622.1">
    <property type="nucleotide sequence ID" value="NZ_JBHRWO010000021.1"/>
</dbReference>
<reference evidence="8" key="1">
    <citation type="journal article" date="2019" name="Int. J. Syst. Evol. Microbiol.">
        <title>The Global Catalogue of Microorganisms (GCM) 10K type strain sequencing project: providing services to taxonomists for standard genome sequencing and annotation.</title>
        <authorList>
            <consortium name="The Broad Institute Genomics Platform"/>
            <consortium name="The Broad Institute Genome Sequencing Center for Infectious Disease"/>
            <person name="Wu L."/>
            <person name="Ma J."/>
        </authorList>
    </citation>
    <scope>NUCLEOTIDE SEQUENCE [LARGE SCALE GENOMIC DNA]</scope>
    <source>
        <strain evidence="8">CGMCC 4.7396</strain>
    </source>
</reference>
<feature type="transmembrane region" description="Helical" evidence="5">
    <location>
        <begin position="410"/>
        <end position="430"/>
    </location>
</feature>
<evidence type="ECO:0000256" key="1">
    <source>
        <dbReference type="ARBA" id="ARBA00004141"/>
    </source>
</evidence>
<dbReference type="Proteomes" id="UP001595712">
    <property type="component" value="Unassembled WGS sequence"/>
</dbReference>
<feature type="transmembrane region" description="Helical" evidence="5">
    <location>
        <begin position="58"/>
        <end position="75"/>
    </location>
</feature>
<evidence type="ECO:0000256" key="4">
    <source>
        <dbReference type="ARBA" id="ARBA00023136"/>
    </source>
</evidence>
<evidence type="ECO:0000259" key="6">
    <source>
        <dbReference type="Pfam" id="PF12698"/>
    </source>
</evidence>
<accession>A0ABV7Q4P0</accession>
<comment type="subcellular location">
    <subcellularLocation>
        <location evidence="1">Membrane</location>
        <topology evidence="1">Multi-pass membrane protein</topology>
    </subcellularLocation>
</comment>
<evidence type="ECO:0000256" key="2">
    <source>
        <dbReference type="ARBA" id="ARBA00022692"/>
    </source>
</evidence>
<feature type="domain" description="ABC-2 type transporter transmembrane" evidence="6">
    <location>
        <begin position="66"/>
        <end position="231"/>
    </location>
</feature>
<keyword evidence="2 5" id="KW-0812">Transmembrane</keyword>
<keyword evidence="4 5" id="KW-0472">Membrane</keyword>
<dbReference type="EMBL" id="JBHRWO010000021">
    <property type="protein sequence ID" value="MFC3495790.1"/>
    <property type="molecule type" value="Genomic_DNA"/>
</dbReference>
<name>A0ABV7Q4P0_9ACTN</name>
<comment type="caution">
    <text evidence="7">The sequence shown here is derived from an EMBL/GenBank/DDBJ whole genome shotgun (WGS) entry which is preliminary data.</text>
</comment>
<gene>
    <name evidence="7" type="ORF">ACFO8M_25185</name>
</gene>
<keyword evidence="3 5" id="KW-1133">Transmembrane helix</keyword>
<feature type="transmembrane region" description="Helical" evidence="5">
    <location>
        <begin position="355"/>
        <end position="380"/>
    </location>
</feature>